<evidence type="ECO:0000256" key="4">
    <source>
        <dbReference type="ARBA" id="ARBA00022683"/>
    </source>
</evidence>
<dbReference type="GO" id="GO:0016740">
    <property type="term" value="F:transferase activity"/>
    <property type="evidence" value="ECO:0007669"/>
    <property type="project" value="UniProtKB-KW"/>
</dbReference>
<keyword evidence="6" id="KW-0460">Magnesium</keyword>
<dbReference type="AlphaFoldDB" id="A0A1H3XWN2"/>
<dbReference type="OrthoDB" id="389577at2"/>
<evidence type="ECO:0000256" key="6">
    <source>
        <dbReference type="PIRSR" id="PIRSR000699-2"/>
    </source>
</evidence>
<evidence type="ECO:0000256" key="1">
    <source>
        <dbReference type="ARBA" id="ARBA00022448"/>
    </source>
</evidence>
<comment type="cofactor">
    <cofactor evidence="6">
        <name>Mg(2+)</name>
        <dbReference type="ChEBI" id="CHEBI:18420"/>
    </cofactor>
    <text evidence="6">Binds 1 Mg(2+) ion per trimer.</text>
</comment>
<evidence type="ECO:0000256" key="2">
    <source>
        <dbReference type="ARBA" id="ARBA00022597"/>
    </source>
</evidence>
<organism evidence="8 9">
    <name type="scientific">Selenomonas ruminantium</name>
    <dbReference type="NCBI Taxonomy" id="971"/>
    <lineage>
        <taxon>Bacteria</taxon>
        <taxon>Bacillati</taxon>
        <taxon>Bacillota</taxon>
        <taxon>Negativicutes</taxon>
        <taxon>Selenomonadales</taxon>
        <taxon>Selenomonadaceae</taxon>
        <taxon>Selenomonas</taxon>
    </lineage>
</organism>
<evidence type="ECO:0000313" key="9">
    <source>
        <dbReference type="Proteomes" id="UP000183469"/>
    </source>
</evidence>
<keyword evidence="1" id="KW-0813">Transport</keyword>
<dbReference type="PANTHER" id="PTHR34382">
    <property type="entry name" value="PTS SYSTEM N,N'-DIACETYLCHITOBIOSE-SPECIFIC EIIA COMPONENT"/>
    <property type="match status" value="1"/>
</dbReference>
<sequence length="116" mass="12410">MEGLELTAFQIISSVGTARSSYIEAIQQAKEGNFAEAESLIKEGDEVFVEGHNAHAGLLQQEAEGGPSSTLSLLILHAEDQLMSAEAFKTIAQEFIDVHKKIAKLEAQNKAAAKVA</sequence>
<dbReference type="PIRSF" id="PIRSF000699">
    <property type="entry name" value="PTS_IILac_III"/>
    <property type="match status" value="1"/>
</dbReference>
<dbReference type="Gene3D" id="1.20.58.80">
    <property type="entry name" value="Phosphotransferase system, lactose/cellobiose-type IIA subunit"/>
    <property type="match status" value="1"/>
</dbReference>
<gene>
    <name evidence="8" type="ORF">SAMN05660648_01722</name>
</gene>
<feature type="modified residue" description="Phosphohistidine; by HPr" evidence="7">
    <location>
        <position position="77"/>
    </location>
</feature>
<dbReference type="SUPFAM" id="SSF46973">
    <property type="entry name" value="Enzyme IIa from lactose specific PTS, IIa-lac"/>
    <property type="match status" value="1"/>
</dbReference>
<dbReference type="InterPro" id="IPR036542">
    <property type="entry name" value="PTS_IIA_lac/cel_sf"/>
</dbReference>
<dbReference type="CDD" id="cd00215">
    <property type="entry name" value="PTS_IIA_lac"/>
    <property type="match status" value="1"/>
</dbReference>
<dbReference type="GO" id="GO:0046872">
    <property type="term" value="F:metal ion binding"/>
    <property type="evidence" value="ECO:0007669"/>
    <property type="project" value="UniProtKB-KW"/>
</dbReference>
<evidence type="ECO:0000256" key="5">
    <source>
        <dbReference type="PIRSR" id="PIRSR000699-1"/>
    </source>
</evidence>
<dbReference type="InterPro" id="IPR003188">
    <property type="entry name" value="PTS_IIA_lac/cel"/>
</dbReference>
<dbReference type="Proteomes" id="UP000183469">
    <property type="component" value="Unassembled WGS sequence"/>
</dbReference>
<dbReference type="GO" id="GO:0009401">
    <property type="term" value="P:phosphoenolpyruvate-dependent sugar phosphotransferase system"/>
    <property type="evidence" value="ECO:0007669"/>
    <property type="project" value="UniProtKB-KW"/>
</dbReference>
<feature type="active site" description="Tele-phosphohistidine intermediate" evidence="5">
    <location>
        <position position="77"/>
    </location>
</feature>
<dbReference type="PROSITE" id="PS51095">
    <property type="entry name" value="PTS_EIIA_TYPE_3"/>
    <property type="match status" value="1"/>
</dbReference>
<evidence type="ECO:0000256" key="3">
    <source>
        <dbReference type="ARBA" id="ARBA00022679"/>
    </source>
</evidence>
<accession>A0A1H3XWN2</accession>
<reference evidence="8 9" key="1">
    <citation type="submission" date="2016-10" db="EMBL/GenBank/DDBJ databases">
        <authorList>
            <person name="de Groot N.N."/>
        </authorList>
    </citation>
    <scope>NUCLEOTIDE SEQUENCE [LARGE SCALE GENOMIC DNA]</scope>
    <source>
        <strain evidence="8 9">DSM 2872</strain>
    </source>
</reference>
<name>A0A1H3XWN2_SELRU</name>
<evidence type="ECO:0000256" key="7">
    <source>
        <dbReference type="PROSITE-ProRule" id="PRU00418"/>
    </source>
</evidence>
<keyword evidence="2" id="KW-0762">Sugar transport</keyword>
<protein>
    <submittedName>
        <fullName evidence="8">PTS system, cellobiose-specific IIA component</fullName>
    </submittedName>
</protein>
<keyword evidence="6" id="KW-0479">Metal-binding</keyword>
<proteinExistence type="predicted"/>
<feature type="binding site" evidence="6">
    <location>
        <position position="80"/>
    </location>
    <ligand>
        <name>Mg(2+)</name>
        <dbReference type="ChEBI" id="CHEBI:18420"/>
        <note>ligand shared between all trimeric partners</note>
    </ligand>
</feature>
<evidence type="ECO:0000313" key="8">
    <source>
        <dbReference type="EMBL" id="SEA03879.1"/>
    </source>
</evidence>
<keyword evidence="4" id="KW-0598">Phosphotransferase system</keyword>
<dbReference type="RefSeq" id="WP_074672082.1">
    <property type="nucleotide sequence ID" value="NZ_FNQG01000006.1"/>
</dbReference>
<dbReference type="PANTHER" id="PTHR34382:SF7">
    <property type="entry name" value="PTS SYSTEM N,N'-DIACETYLCHITOBIOSE-SPECIFIC EIIA COMPONENT"/>
    <property type="match status" value="1"/>
</dbReference>
<keyword evidence="3" id="KW-0808">Transferase</keyword>
<dbReference type="EMBL" id="FNQG01000006">
    <property type="protein sequence ID" value="SEA03879.1"/>
    <property type="molecule type" value="Genomic_DNA"/>
</dbReference>
<dbReference type="Pfam" id="PF02255">
    <property type="entry name" value="PTS_IIA"/>
    <property type="match status" value="1"/>
</dbReference>